<dbReference type="Pfam" id="PF00400">
    <property type="entry name" value="WD40"/>
    <property type="match status" value="3"/>
</dbReference>
<feature type="signal peptide" evidence="9">
    <location>
        <begin position="1"/>
        <end position="30"/>
    </location>
</feature>
<dbReference type="InterPro" id="IPR019775">
    <property type="entry name" value="WD40_repeat_CS"/>
</dbReference>
<evidence type="ECO:0000313" key="10">
    <source>
        <dbReference type="EMBL" id="CAJ1397531.1"/>
    </source>
</evidence>
<dbReference type="SMART" id="SM00320">
    <property type="entry name" value="WD40"/>
    <property type="match status" value="7"/>
</dbReference>
<dbReference type="InterPro" id="IPR015943">
    <property type="entry name" value="WD40/YVTN_repeat-like_dom_sf"/>
</dbReference>
<keyword evidence="7" id="KW-0175">Coiled coil</keyword>
<evidence type="ECO:0000256" key="6">
    <source>
        <dbReference type="RuleBase" id="RU000418"/>
    </source>
</evidence>
<dbReference type="InterPro" id="IPR036322">
    <property type="entry name" value="WD40_repeat_dom_sf"/>
</dbReference>
<dbReference type="Gene3D" id="3.50.7.10">
    <property type="entry name" value="GroEL"/>
    <property type="match status" value="1"/>
</dbReference>
<dbReference type="GO" id="GO:0042026">
    <property type="term" value="P:protein refolding"/>
    <property type="evidence" value="ECO:0007669"/>
    <property type="project" value="InterPro"/>
</dbReference>
<dbReference type="InterPro" id="IPR020472">
    <property type="entry name" value="WD40_PAC1"/>
</dbReference>
<proteinExistence type="inferred from homology"/>
<organism evidence="10 11">
    <name type="scientific">Effrenium voratum</name>
    <dbReference type="NCBI Taxonomy" id="2562239"/>
    <lineage>
        <taxon>Eukaryota</taxon>
        <taxon>Sar</taxon>
        <taxon>Alveolata</taxon>
        <taxon>Dinophyceae</taxon>
        <taxon>Suessiales</taxon>
        <taxon>Symbiodiniaceae</taxon>
        <taxon>Effrenium</taxon>
    </lineage>
</organism>
<gene>
    <name evidence="10" type="ORF">EVOR1521_LOCUS21526</name>
</gene>
<reference evidence="10" key="1">
    <citation type="submission" date="2023-08" db="EMBL/GenBank/DDBJ databases">
        <authorList>
            <person name="Chen Y."/>
            <person name="Shah S."/>
            <person name="Dougan E. K."/>
            <person name="Thang M."/>
            <person name="Chan C."/>
        </authorList>
    </citation>
    <scope>NUCLEOTIDE SEQUENCE</scope>
</reference>
<name>A0AA36J2Y3_9DINO</name>
<dbReference type="PROSITE" id="PS50294">
    <property type="entry name" value="WD_REPEATS_REGION"/>
    <property type="match status" value="2"/>
</dbReference>
<keyword evidence="9" id="KW-0732">Signal</keyword>
<sequence length="960" mass="103102">MARMRRSRLSKLALLGALAAVSWQCNFVAGRPSFQVPARDQSAVVREAAKKISFREAGQQKLQAGINAVTNAVKVTLGPKGRNVVLQRESFQVPQIVNDGVTIARAISLQDKEMNLGAKLLTQASAKSESNAGDGTTSAAVLTQEMVNEGMQLVSSGFNPVLMQKGMRAASSFISAEVEKLAKPVESSDLKDIATVSVGGNENMGQMIAEAFKRVGDTGNVVIEESQVLEDEVEVSEGLTLDRGYISPYFVTDTQRLVAELKKPRVLVTDQKLSDAYDILTLLEELLKSKQPIFIIADDVTGEALQTLVLNKQRGILDVVAIKAPAFGARKTAILQDIALATGAEFINSELGMTLADATVAQLGSCEKVVVEKEKAVLVTDGQHADAVKERIQQLEQLVEETDSTYDQEKIQVVWAKGVGYRTAPDLDAKADRRTEDGLFLPLRGPDGQQLLRRQREMVPWVDDSAPFPSPPGPSQVPAVNELESLHQKYDKKYGKPKSAAASPFGPMATSHLAHGDYMREFKQGLEEMGVDTSDDPYLNAYVGPDKSRRGPLARSGDSISRPSSRASLTKPGSRGKAEAGSPFAVCGTLVTGAAGSGARWKEGPENAMLPVKEWTSVKHGKEVLSSCSSGRVVDLSDRNIMCMSLRGEMAVCGSADHGLKEINVRTGTVSRTLYTKRYGHSEWVTTVSHCRDGRIISGGMDSKLCLWNASGVVCVDLTGHVGSVSRVRASANEDVAISSGYDRTLRAWDLRRKGELGCCTGHDASITEFVWADGILASGDRSGIVKAWDANTAQALGTLRGHKGHITAMLALPGESPLLASGAQDGHLRIWDLRQKLNAYSMAAHPGGAINEIGITTGSNPVIITVGADGRLLGFDPRANFEPLMEFGGITSDFIYSMLVLNDLVFTGDGRGRVTCFDVPSKQKLYVLDAGQNAIRCMAATEKVLVCAGDDGNALMFDF</sequence>
<dbReference type="PROSITE" id="PS00678">
    <property type="entry name" value="WD_REPEATS_1"/>
    <property type="match status" value="2"/>
</dbReference>
<keyword evidence="11" id="KW-1185">Reference proteome</keyword>
<evidence type="ECO:0000256" key="5">
    <source>
        <dbReference type="PROSITE-ProRule" id="PRU00221"/>
    </source>
</evidence>
<dbReference type="InterPro" id="IPR001680">
    <property type="entry name" value="WD40_rpt"/>
</dbReference>
<evidence type="ECO:0000313" key="11">
    <source>
        <dbReference type="Proteomes" id="UP001178507"/>
    </source>
</evidence>
<dbReference type="Gene3D" id="1.10.560.10">
    <property type="entry name" value="GroEL-like equatorial domain"/>
    <property type="match status" value="1"/>
</dbReference>
<keyword evidence="4" id="KW-0143">Chaperone</keyword>
<dbReference type="Pfam" id="PF00118">
    <property type="entry name" value="Cpn60_TCP1"/>
    <property type="match status" value="1"/>
</dbReference>
<evidence type="ECO:0000256" key="3">
    <source>
        <dbReference type="ARBA" id="ARBA00022737"/>
    </source>
</evidence>
<accession>A0AA36J2Y3</accession>
<dbReference type="PROSITE" id="PS50082">
    <property type="entry name" value="WD_REPEATS_2"/>
    <property type="match status" value="3"/>
</dbReference>
<dbReference type="CDD" id="cd00200">
    <property type="entry name" value="WD40"/>
    <property type="match status" value="1"/>
</dbReference>
<comment type="caution">
    <text evidence="10">The sequence shown here is derived from an EMBL/GenBank/DDBJ whole genome shotgun (WGS) entry which is preliminary data.</text>
</comment>
<dbReference type="GO" id="GO:0140662">
    <property type="term" value="F:ATP-dependent protein folding chaperone"/>
    <property type="evidence" value="ECO:0007669"/>
    <property type="project" value="InterPro"/>
</dbReference>
<dbReference type="FunFam" id="3.50.7.10:FF:000001">
    <property type="entry name" value="60 kDa chaperonin"/>
    <property type="match status" value="1"/>
</dbReference>
<feature type="repeat" description="WD" evidence="5">
    <location>
        <begin position="718"/>
        <end position="752"/>
    </location>
</feature>
<dbReference type="InterPro" id="IPR002423">
    <property type="entry name" value="Cpn60/GroEL/TCP-1"/>
</dbReference>
<dbReference type="SUPFAM" id="SSF50978">
    <property type="entry name" value="WD40 repeat-like"/>
    <property type="match status" value="1"/>
</dbReference>
<feature type="compositionally biased region" description="Polar residues" evidence="8">
    <location>
        <begin position="558"/>
        <end position="568"/>
    </location>
</feature>
<dbReference type="GO" id="GO:0005524">
    <property type="term" value="F:ATP binding"/>
    <property type="evidence" value="ECO:0007669"/>
    <property type="project" value="InterPro"/>
</dbReference>
<feature type="repeat" description="WD" evidence="5">
    <location>
        <begin position="760"/>
        <end position="799"/>
    </location>
</feature>
<evidence type="ECO:0000256" key="7">
    <source>
        <dbReference type="SAM" id="Coils"/>
    </source>
</evidence>
<evidence type="ECO:0000256" key="2">
    <source>
        <dbReference type="ARBA" id="ARBA00022574"/>
    </source>
</evidence>
<feature type="coiled-coil region" evidence="7">
    <location>
        <begin position="385"/>
        <end position="412"/>
    </location>
</feature>
<evidence type="ECO:0000256" key="4">
    <source>
        <dbReference type="ARBA" id="ARBA00023186"/>
    </source>
</evidence>
<dbReference type="SUPFAM" id="SSF52029">
    <property type="entry name" value="GroEL apical domain-like"/>
    <property type="match status" value="1"/>
</dbReference>
<evidence type="ECO:0000256" key="8">
    <source>
        <dbReference type="SAM" id="MobiDB-lite"/>
    </source>
</evidence>
<dbReference type="SUPFAM" id="SSF48592">
    <property type="entry name" value="GroEL equatorial domain-like"/>
    <property type="match status" value="1"/>
</dbReference>
<dbReference type="InterPro" id="IPR001844">
    <property type="entry name" value="Cpn60/GroEL"/>
</dbReference>
<keyword evidence="2 5" id="KW-0853">WD repeat</keyword>
<dbReference type="PRINTS" id="PR00298">
    <property type="entry name" value="CHAPERONIN60"/>
</dbReference>
<dbReference type="InterPro" id="IPR027413">
    <property type="entry name" value="GROEL-like_equatorial_sf"/>
</dbReference>
<feature type="chain" id="PRO_5041341018" evidence="9">
    <location>
        <begin position="31"/>
        <end position="960"/>
    </location>
</feature>
<comment type="similarity">
    <text evidence="1 6">Belongs to the chaperonin (HSP60) family.</text>
</comment>
<feature type="region of interest" description="Disordered" evidence="8">
    <location>
        <begin position="530"/>
        <end position="580"/>
    </location>
</feature>
<feature type="repeat" description="WD" evidence="5">
    <location>
        <begin position="800"/>
        <end position="842"/>
    </location>
</feature>
<dbReference type="InterPro" id="IPR027409">
    <property type="entry name" value="GroEL-like_apical_dom_sf"/>
</dbReference>
<evidence type="ECO:0000256" key="1">
    <source>
        <dbReference type="ARBA" id="ARBA00006607"/>
    </source>
</evidence>
<dbReference type="Proteomes" id="UP001178507">
    <property type="component" value="Unassembled WGS sequence"/>
</dbReference>
<dbReference type="NCBIfam" id="NF000592">
    <property type="entry name" value="PRK00013.1"/>
    <property type="match status" value="1"/>
</dbReference>
<dbReference type="Gene3D" id="2.130.10.10">
    <property type="entry name" value="YVTN repeat-like/Quinoprotein amine dehydrogenase"/>
    <property type="match status" value="2"/>
</dbReference>
<evidence type="ECO:0000256" key="9">
    <source>
        <dbReference type="SAM" id="SignalP"/>
    </source>
</evidence>
<dbReference type="EMBL" id="CAUJNA010003269">
    <property type="protein sequence ID" value="CAJ1397531.1"/>
    <property type="molecule type" value="Genomic_DNA"/>
</dbReference>
<keyword evidence="3" id="KW-0677">Repeat</keyword>
<dbReference type="PANTHER" id="PTHR45633">
    <property type="entry name" value="60 KDA HEAT SHOCK PROTEIN, MITOCHONDRIAL"/>
    <property type="match status" value="1"/>
</dbReference>
<protein>
    <submittedName>
        <fullName evidence="10">Uncharacterized protein</fullName>
    </submittedName>
</protein>
<dbReference type="PRINTS" id="PR00320">
    <property type="entry name" value="GPROTEINBRPT"/>
</dbReference>
<dbReference type="AlphaFoldDB" id="A0AA36J2Y3"/>
<dbReference type="NCBIfam" id="NF009487">
    <property type="entry name" value="PRK12849.1"/>
    <property type="match status" value="1"/>
</dbReference>